<reference evidence="1" key="2">
    <citation type="submission" date="2023-05" db="EMBL/GenBank/DDBJ databases">
        <authorList>
            <consortium name="Lawrence Berkeley National Laboratory"/>
            <person name="Steindorff A."/>
            <person name="Hensen N."/>
            <person name="Bonometti L."/>
            <person name="Westerberg I."/>
            <person name="Brannstrom I.O."/>
            <person name="Guillou S."/>
            <person name="Cros-Aarteil S."/>
            <person name="Calhoun S."/>
            <person name="Haridas S."/>
            <person name="Kuo A."/>
            <person name="Mondo S."/>
            <person name="Pangilinan J."/>
            <person name="Riley R."/>
            <person name="Labutti K."/>
            <person name="Andreopoulos B."/>
            <person name="Lipzen A."/>
            <person name="Chen C."/>
            <person name="Yanf M."/>
            <person name="Daum C."/>
            <person name="Ng V."/>
            <person name="Clum A."/>
            <person name="Ohm R."/>
            <person name="Martin F."/>
            <person name="Silar P."/>
            <person name="Natvig D."/>
            <person name="Lalanne C."/>
            <person name="Gautier V."/>
            <person name="Ament-Velasquez S.L."/>
            <person name="Kruys A."/>
            <person name="Hutchinson M.I."/>
            <person name="Powell A.J."/>
            <person name="Barry K."/>
            <person name="Miller A.N."/>
            <person name="Grigoriev I.V."/>
            <person name="Debuchy R."/>
            <person name="Gladieux P."/>
            <person name="Thoren M.H."/>
            <person name="Johannesson H."/>
        </authorList>
    </citation>
    <scope>NUCLEOTIDE SEQUENCE</scope>
    <source>
        <strain evidence="1">CBS 757.83</strain>
    </source>
</reference>
<gene>
    <name evidence="1" type="ORF">N658DRAFT_250354</name>
</gene>
<organism evidence="1 2">
    <name type="scientific">Parathielavia hyrcaniae</name>
    <dbReference type="NCBI Taxonomy" id="113614"/>
    <lineage>
        <taxon>Eukaryota</taxon>
        <taxon>Fungi</taxon>
        <taxon>Dikarya</taxon>
        <taxon>Ascomycota</taxon>
        <taxon>Pezizomycotina</taxon>
        <taxon>Sordariomycetes</taxon>
        <taxon>Sordariomycetidae</taxon>
        <taxon>Sordariales</taxon>
        <taxon>Chaetomiaceae</taxon>
        <taxon>Parathielavia</taxon>
    </lineage>
</organism>
<comment type="caution">
    <text evidence="1">The sequence shown here is derived from an EMBL/GenBank/DDBJ whole genome shotgun (WGS) entry which is preliminary data.</text>
</comment>
<proteinExistence type="predicted"/>
<dbReference type="EMBL" id="MU863627">
    <property type="protein sequence ID" value="KAK4104313.1"/>
    <property type="molecule type" value="Genomic_DNA"/>
</dbReference>
<evidence type="ECO:0000313" key="2">
    <source>
        <dbReference type="Proteomes" id="UP001305647"/>
    </source>
</evidence>
<dbReference type="Proteomes" id="UP001305647">
    <property type="component" value="Unassembled WGS sequence"/>
</dbReference>
<evidence type="ECO:0000313" key="1">
    <source>
        <dbReference type="EMBL" id="KAK4104313.1"/>
    </source>
</evidence>
<reference evidence="1" key="1">
    <citation type="journal article" date="2023" name="Mol. Phylogenet. Evol.">
        <title>Genome-scale phylogeny and comparative genomics of the fungal order Sordariales.</title>
        <authorList>
            <person name="Hensen N."/>
            <person name="Bonometti L."/>
            <person name="Westerberg I."/>
            <person name="Brannstrom I.O."/>
            <person name="Guillou S."/>
            <person name="Cros-Aarteil S."/>
            <person name="Calhoun S."/>
            <person name="Haridas S."/>
            <person name="Kuo A."/>
            <person name="Mondo S."/>
            <person name="Pangilinan J."/>
            <person name="Riley R."/>
            <person name="LaButti K."/>
            <person name="Andreopoulos B."/>
            <person name="Lipzen A."/>
            <person name="Chen C."/>
            <person name="Yan M."/>
            <person name="Daum C."/>
            <person name="Ng V."/>
            <person name="Clum A."/>
            <person name="Steindorff A."/>
            <person name="Ohm R.A."/>
            <person name="Martin F."/>
            <person name="Silar P."/>
            <person name="Natvig D.O."/>
            <person name="Lalanne C."/>
            <person name="Gautier V."/>
            <person name="Ament-Velasquez S.L."/>
            <person name="Kruys A."/>
            <person name="Hutchinson M.I."/>
            <person name="Powell A.J."/>
            <person name="Barry K."/>
            <person name="Miller A.N."/>
            <person name="Grigoriev I.V."/>
            <person name="Debuchy R."/>
            <person name="Gladieux P."/>
            <person name="Hiltunen Thoren M."/>
            <person name="Johannesson H."/>
        </authorList>
    </citation>
    <scope>NUCLEOTIDE SEQUENCE</scope>
    <source>
        <strain evidence="1">CBS 757.83</strain>
    </source>
</reference>
<dbReference type="AlphaFoldDB" id="A0AAN6Q667"/>
<keyword evidence="2" id="KW-1185">Reference proteome</keyword>
<accession>A0AAN6Q667</accession>
<name>A0AAN6Q667_9PEZI</name>
<sequence length="303" mass="33551">MSRPSGDWSGLAECHHQSGGTFVSGIVAVHPRPHGRILPYLKVQSIWVGSVSVSRNPPRSDDDAYVMMRRPGALSSPYHRGIAARLRRCGASGTFPLPCHGMITCMPVSSDLPLISRDPGEAHWMFQGWQCRYFRDLLLSWFGFTIVPSCEWRQILTYLTSFYNNTTHYCSKADAAVLPREVHQNLTGTASQTISQERVQVTHPPSHTQCPVPEPDVGCAPHATSPWRIGDMDTDTDRFQTCLDRPLVHSKWAEQKIPRPCLVVPLPPGFSPPSSRLVNVVHHPCPGSLSSQPPPRTASPIPN</sequence>
<protein>
    <submittedName>
        <fullName evidence="1">Uncharacterized protein</fullName>
    </submittedName>
</protein>